<accession>A0A8T4LHB7</accession>
<proteinExistence type="predicted"/>
<reference evidence="1" key="1">
    <citation type="submission" date="2021-03" db="EMBL/GenBank/DDBJ databases">
        <authorList>
            <person name="Jaffe A."/>
        </authorList>
    </citation>
    <scope>NUCLEOTIDE SEQUENCE</scope>
    <source>
        <strain evidence="1">RIFCSPLOWO2_01_FULL_58_19</strain>
    </source>
</reference>
<dbReference type="Proteomes" id="UP000678237">
    <property type="component" value="Unassembled WGS sequence"/>
</dbReference>
<protein>
    <submittedName>
        <fullName evidence="1">Uncharacterized protein</fullName>
    </submittedName>
</protein>
<organism evidence="1 2">
    <name type="scientific">Candidatus Iainarchaeum sp</name>
    <dbReference type="NCBI Taxonomy" id="3101447"/>
    <lineage>
        <taxon>Archaea</taxon>
        <taxon>Candidatus Iainarchaeota</taxon>
        <taxon>Candidatus Iainarchaeia</taxon>
        <taxon>Candidatus Iainarchaeales</taxon>
        <taxon>Candidatus Iainarchaeaceae</taxon>
        <taxon>Candidatus Iainarchaeum</taxon>
    </lineage>
</organism>
<dbReference type="EMBL" id="JAGVWE010000002">
    <property type="protein sequence ID" value="MBS3062645.1"/>
    <property type="molecule type" value="Genomic_DNA"/>
</dbReference>
<evidence type="ECO:0000313" key="1">
    <source>
        <dbReference type="EMBL" id="MBS3062645.1"/>
    </source>
</evidence>
<sequence length="235" mass="25251">MNDLKTLALALMAFVLMAILGSNYVAMASLSGTMQSQALELKAMHQFMADNPLASSSVQVTGSQGSQAQASDAQMAQLVEQIIPRGTPDIYGKELGVSFDQPVEGLNILSKFDGDLFPDGKLHYTDLGPNEQARYVKIGFMIACEYCCGVKSLVLSNGKPSCGCAHSAAMRGLAMYLLKNHASEYTNEQILDQLSKWKTLFFPKQTIQKALQLQSQGKGVSAGSLNQLPDMVGGC</sequence>
<gene>
    <name evidence="1" type="ORF">J4203_02125</name>
</gene>
<reference evidence="1" key="2">
    <citation type="submission" date="2021-05" db="EMBL/GenBank/DDBJ databases">
        <title>Protein family content uncovers lineage relationships and bacterial pathway maintenance mechanisms in DPANN archaea.</title>
        <authorList>
            <person name="Castelle C.J."/>
            <person name="Meheust R."/>
            <person name="Jaffe A.L."/>
            <person name="Seitz K."/>
            <person name="Gong X."/>
            <person name="Baker B.J."/>
            <person name="Banfield J.F."/>
        </authorList>
    </citation>
    <scope>NUCLEOTIDE SEQUENCE</scope>
    <source>
        <strain evidence="1">RIFCSPLOWO2_01_FULL_58_19</strain>
    </source>
</reference>
<name>A0A8T4LHB7_9ARCH</name>
<dbReference type="AlphaFoldDB" id="A0A8T4LHB7"/>
<comment type="caution">
    <text evidence="1">The sequence shown here is derived from an EMBL/GenBank/DDBJ whole genome shotgun (WGS) entry which is preliminary data.</text>
</comment>
<evidence type="ECO:0000313" key="2">
    <source>
        <dbReference type="Proteomes" id="UP000678237"/>
    </source>
</evidence>